<dbReference type="GeneID" id="108011753"/>
<proteinExistence type="predicted"/>
<feature type="compositionally biased region" description="Basic and acidic residues" evidence="1">
    <location>
        <begin position="416"/>
        <end position="428"/>
    </location>
</feature>
<feature type="compositionally biased region" description="Low complexity" evidence="1">
    <location>
        <begin position="527"/>
        <end position="537"/>
    </location>
</feature>
<feature type="region of interest" description="Disordered" evidence="1">
    <location>
        <begin position="416"/>
        <end position="469"/>
    </location>
</feature>
<feature type="region of interest" description="Disordered" evidence="1">
    <location>
        <begin position="828"/>
        <end position="903"/>
    </location>
</feature>
<feature type="compositionally biased region" description="Basic and acidic residues" evidence="1">
    <location>
        <begin position="828"/>
        <end position="850"/>
    </location>
</feature>
<keyword evidence="2" id="KW-1185">Reference proteome</keyword>
<feature type="compositionally biased region" description="Basic and acidic residues" evidence="1">
    <location>
        <begin position="272"/>
        <end position="287"/>
    </location>
</feature>
<dbReference type="Proteomes" id="UP001652628">
    <property type="component" value="Chromosome 3"/>
</dbReference>
<feature type="compositionally biased region" description="Basic and acidic residues" evidence="1">
    <location>
        <begin position="788"/>
        <end position="804"/>
    </location>
</feature>
<feature type="compositionally biased region" description="Polar residues" evidence="1">
    <location>
        <begin position="306"/>
        <end position="318"/>
    </location>
</feature>
<evidence type="ECO:0000313" key="3">
    <source>
        <dbReference type="RefSeq" id="XP_016932469.4"/>
    </source>
</evidence>
<dbReference type="AlphaFoldDB" id="A0AB39ZBU6"/>
<reference evidence="3" key="1">
    <citation type="submission" date="2025-08" db="UniProtKB">
        <authorList>
            <consortium name="RefSeq"/>
        </authorList>
    </citation>
    <scope>IDENTIFICATION</scope>
</reference>
<feature type="compositionally biased region" description="Polar residues" evidence="1">
    <location>
        <begin position="893"/>
        <end position="903"/>
    </location>
</feature>
<feature type="compositionally biased region" description="Polar residues" evidence="1">
    <location>
        <begin position="652"/>
        <end position="666"/>
    </location>
</feature>
<feature type="compositionally biased region" description="Basic and acidic residues" evidence="1">
    <location>
        <begin position="454"/>
        <end position="468"/>
    </location>
</feature>
<dbReference type="RefSeq" id="XP_016932469.4">
    <property type="nucleotide sequence ID" value="XM_017076980.4"/>
</dbReference>
<gene>
    <name evidence="3" type="primary">LOC108011753</name>
</gene>
<feature type="compositionally biased region" description="Polar residues" evidence="1">
    <location>
        <begin position="1070"/>
        <end position="1081"/>
    </location>
</feature>
<evidence type="ECO:0000256" key="1">
    <source>
        <dbReference type="SAM" id="MobiDB-lite"/>
    </source>
</evidence>
<feature type="region of interest" description="Disordered" evidence="1">
    <location>
        <begin position="265"/>
        <end position="343"/>
    </location>
</feature>
<feature type="region of interest" description="Disordered" evidence="1">
    <location>
        <begin position="696"/>
        <end position="735"/>
    </location>
</feature>
<sequence length="1135" mass="130516">MDNKNRKGRSFVLEREERVSVEGSQRIYIRNTQKKVRELFRHPSVGVSSYTTKDLEVERSSSSLGVEKIQRTREQVDRLYRKIEHEIDKLKDFRRHFLKGIDTGSRSRTPEMGKNMTWGQSLEANQAKVSPLAAKRSPTSSPRAKGRLHKCRTIEVKNSPAIESPELPLRVSGGCSYCYRNCDRTIYQNTYGNCSCHCHCSCNYKMGYPQEFCACNTFNGEILPNQGNQFGIPYNICPRQTFGRVVTDLNTQELCQNLCPKLTTDRASSPKVRKDCSTRAKSPERKPLARSAKCTTNKKPEGLIKTETTSASLAQNKTKSSEKPLTLKKEQVSSEDGNKGIPKVKSENVTVSDVVTSKAVISDADPSKLCSEEKPDESKVRMYHDYLNLYKQENSRSELEGRAALQSIPTYTRMPVKDEVKTEVEQKPTIKQPADSPPLSDSDMIKDQVMGKGNSKEDQEVQESKEDPCCCDAGQNTLQGQSSTDERIISTQDYCCCDVFEGTLNTGDHDQDSHVERTAHHQLTDVGSPSSSPESGPVHSYKERRPAHSHGRCDEEGYSSPGNLKQQADNRYLDDARPVASWNYINIPMSHDDRKQHKTGSAPKVSRMHSQQSNSYRCKDKDSTVIKQEMREFSKERVLIQAIPKEKRSHSFQRSPSAQNIENTSYASFAPQYQKCLPEMQVQREARKMQEKFPCHEQRPMQTKMQPRIEKASEQHHRKQVNPTPPNPSRIQNSSSDLMVSSQCESAETIVKNPNQHIRNNYNDNEINDYSLHDRFVNSNHMKQHTSKKFEPPENSPRYRSDYGHVYDKSNYEALDCRQDDLRQPSYRIPRETQKSHDNSPHVSYKETIPKHPQNSHFRQHSPRNPKDCYRKVSQKPWKEYNSQISPAEAHTRSQSPNTNYRVNDQSLSSHYYLDHSQSDYQCSECQETYKTLEKIQDMRRNVDHYQTYNNDRIAREPRTEYSSFPDQIDFEYDRYNGKQLKNPVQVYNQHSPRSCMSSPRHSSPVKDGQVPLLETVCEKRTRTVTFEDDSGDLTKEEHMKETCRSLIDWERAVKYHMVEQDADKDNTDDNYTGRSSSSGEHTCLESTYDDDFASCEEGDPQSNYRRVPPYDACPCMYQTYMNLAAMCQDGRFIQ</sequence>
<accession>A0AB39ZBU6</accession>
<feature type="region of interest" description="Disordered" evidence="1">
    <location>
        <begin position="1061"/>
        <end position="1085"/>
    </location>
</feature>
<feature type="region of interest" description="Disordered" evidence="1">
    <location>
        <begin position="646"/>
        <end position="666"/>
    </location>
</feature>
<feature type="region of interest" description="Disordered" evidence="1">
    <location>
        <begin position="782"/>
        <end position="804"/>
    </location>
</feature>
<protein>
    <submittedName>
        <fullName evidence="3">Uncharacterized protein</fullName>
    </submittedName>
</protein>
<evidence type="ECO:0000313" key="2">
    <source>
        <dbReference type="Proteomes" id="UP001652628"/>
    </source>
</evidence>
<feature type="region of interest" description="Disordered" evidence="1">
    <location>
        <begin position="588"/>
        <end position="622"/>
    </location>
</feature>
<feature type="compositionally biased region" description="Basic and acidic residues" evidence="1">
    <location>
        <begin position="540"/>
        <end position="555"/>
    </location>
</feature>
<feature type="compositionally biased region" description="Basic and acidic residues" evidence="1">
    <location>
        <begin position="319"/>
        <end position="338"/>
    </location>
</feature>
<feature type="region of interest" description="Disordered" evidence="1">
    <location>
        <begin position="520"/>
        <end position="566"/>
    </location>
</feature>
<name>A0AB39ZBU6_DROSZ</name>
<organism evidence="2 3">
    <name type="scientific">Drosophila suzukii</name>
    <name type="common">Spotted-wing drosophila fruit fly</name>
    <dbReference type="NCBI Taxonomy" id="28584"/>
    <lineage>
        <taxon>Eukaryota</taxon>
        <taxon>Metazoa</taxon>
        <taxon>Ecdysozoa</taxon>
        <taxon>Arthropoda</taxon>
        <taxon>Hexapoda</taxon>
        <taxon>Insecta</taxon>
        <taxon>Pterygota</taxon>
        <taxon>Neoptera</taxon>
        <taxon>Endopterygota</taxon>
        <taxon>Diptera</taxon>
        <taxon>Brachycera</taxon>
        <taxon>Muscomorpha</taxon>
        <taxon>Ephydroidea</taxon>
        <taxon>Drosophilidae</taxon>
        <taxon>Drosophila</taxon>
        <taxon>Sophophora</taxon>
    </lineage>
</organism>